<dbReference type="EMBL" id="AUYC01000037">
    <property type="protein sequence ID" value="KZN61787.1"/>
    <property type="molecule type" value="Genomic_DNA"/>
</dbReference>
<dbReference type="SUPFAM" id="SSF55729">
    <property type="entry name" value="Acyl-CoA N-acyltransferases (Nat)"/>
    <property type="match status" value="1"/>
</dbReference>
<reference evidence="2 3" key="1">
    <citation type="submission" date="2013-07" db="EMBL/GenBank/DDBJ databases">
        <title>Comparative Genomic and Metabolomic Analysis of Twelve Strains of Pseudoalteromonas luteoviolacea.</title>
        <authorList>
            <person name="Vynne N.G."/>
            <person name="Mansson M."/>
            <person name="Gram L."/>
        </authorList>
    </citation>
    <scope>NUCLEOTIDE SEQUENCE [LARGE SCALE GENOMIC DNA]</scope>
    <source>
        <strain evidence="2 3">CPMOR-1</strain>
    </source>
</reference>
<evidence type="ECO:0000313" key="2">
    <source>
        <dbReference type="EMBL" id="KZN61787.1"/>
    </source>
</evidence>
<dbReference type="InterPro" id="IPR000182">
    <property type="entry name" value="GNAT_dom"/>
</dbReference>
<gene>
    <name evidence="2" type="ORF">N473_22025</name>
</gene>
<proteinExistence type="predicted"/>
<dbReference type="PATRIC" id="fig|1365248.3.peg.3490"/>
<accession>A0A162BGM1</accession>
<dbReference type="CDD" id="cd04301">
    <property type="entry name" value="NAT_SF"/>
    <property type="match status" value="1"/>
</dbReference>
<evidence type="ECO:0000259" key="1">
    <source>
        <dbReference type="PROSITE" id="PS51186"/>
    </source>
</evidence>
<feature type="domain" description="N-acetyltransferase" evidence="1">
    <location>
        <begin position="5"/>
        <end position="140"/>
    </location>
</feature>
<dbReference type="PROSITE" id="PS51186">
    <property type="entry name" value="GNAT"/>
    <property type="match status" value="1"/>
</dbReference>
<dbReference type="Pfam" id="PF13508">
    <property type="entry name" value="Acetyltransf_7"/>
    <property type="match status" value="1"/>
</dbReference>
<protein>
    <recommendedName>
        <fullName evidence="1">N-acetyltransferase domain-containing protein</fullName>
    </recommendedName>
</protein>
<name>A0A162BGM1_9GAMM</name>
<dbReference type="RefSeq" id="WP_196766426.1">
    <property type="nucleotide sequence ID" value="NZ_AUYC01000037.1"/>
</dbReference>
<dbReference type="Proteomes" id="UP000076486">
    <property type="component" value="Unassembled WGS sequence"/>
</dbReference>
<evidence type="ECO:0000313" key="3">
    <source>
        <dbReference type="Proteomes" id="UP000076486"/>
    </source>
</evidence>
<dbReference type="AlphaFoldDB" id="A0A162BGM1"/>
<dbReference type="GO" id="GO:0016747">
    <property type="term" value="F:acyltransferase activity, transferring groups other than amino-acyl groups"/>
    <property type="evidence" value="ECO:0007669"/>
    <property type="project" value="InterPro"/>
</dbReference>
<organism evidence="2 3">
    <name type="scientific">Pseudoalteromonas luteoviolacea CPMOR-1</name>
    <dbReference type="NCBI Taxonomy" id="1365248"/>
    <lineage>
        <taxon>Bacteria</taxon>
        <taxon>Pseudomonadati</taxon>
        <taxon>Pseudomonadota</taxon>
        <taxon>Gammaproteobacteria</taxon>
        <taxon>Alteromonadales</taxon>
        <taxon>Pseudoalteromonadaceae</taxon>
        <taxon>Pseudoalteromonas</taxon>
    </lineage>
</organism>
<dbReference type="Gene3D" id="3.40.630.30">
    <property type="match status" value="1"/>
</dbReference>
<sequence>MDINITIRKATQDEIHWVNEQYQRVGFKLSNFESDMIAIALIDDQKVGVGRIQKITEFDAELGGMYVHPDFRGVGLADKIVTFLVENALQYRHVYCLPFAHLASFYKKFGFDEVNDVEVPDMVLSKHHWCNEIYEHKTLLFVKSNSAPSQRCVD</sequence>
<dbReference type="InterPro" id="IPR016181">
    <property type="entry name" value="Acyl_CoA_acyltransferase"/>
</dbReference>
<comment type="caution">
    <text evidence="2">The sequence shown here is derived from an EMBL/GenBank/DDBJ whole genome shotgun (WGS) entry which is preliminary data.</text>
</comment>